<evidence type="ECO:0008006" key="9">
    <source>
        <dbReference type="Google" id="ProtNLM"/>
    </source>
</evidence>
<evidence type="ECO:0000256" key="2">
    <source>
        <dbReference type="ARBA" id="ARBA00022679"/>
    </source>
</evidence>
<protein>
    <recommendedName>
        <fullName evidence="9">Phospho-N-acetylmuramoyl-pentapeptide-transferase</fullName>
    </recommendedName>
</protein>
<keyword evidence="4 6" id="KW-1133">Transmembrane helix</keyword>
<accession>A0A1G2SNI3</accession>
<evidence type="ECO:0000256" key="6">
    <source>
        <dbReference type="SAM" id="Phobius"/>
    </source>
</evidence>
<organism evidence="7 8">
    <name type="scientific">Candidatus Yonathbacteria bacterium RIFOXYD1_FULL_52_36</name>
    <dbReference type="NCBI Taxonomy" id="1802730"/>
    <lineage>
        <taxon>Bacteria</taxon>
        <taxon>Candidatus Yonathiibacteriota</taxon>
    </lineage>
</organism>
<keyword evidence="5 6" id="KW-0472">Membrane</keyword>
<comment type="subcellular location">
    <subcellularLocation>
        <location evidence="1">Membrane</location>
        <topology evidence="1">Multi-pass membrane protein</topology>
    </subcellularLocation>
</comment>
<reference evidence="7 8" key="1">
    <citation type="journal article" date="2016" name="Nat. Commun.">
        <title>Thousands of microbial genomes shed light on interconnected biogeochemical processes in an aquifer system.</title>
        <authorList>
            <person name="Anantharaman K."/>
            <person name="Brown C.T."/>
            <person name="Hug L.A."/>
            <person name="Sharon I."/>
            <person name="Castelle C.J."/>
            <person name="Probst A.J."/>
            <person name="Thomas B.C."/>
            <person name="Singh A."/>
            <person name="Wilkins M.J."/>
            <person name="Karaoz U."/>
            <person name="Brodie E.L."/>
            <person name="Williams K.H."/>
            <person name="Hubbard S.S."/>
            <person name="Banfield J.F."/>
        </authorList>
    </citation>
    <scope>NUCLEOTIDE SEQUENCE [LARGE SCALE GENOMIC DNA]</scope>
</reference>
<dbReference type="Pfam" id="PF00953">
    <property type="entry name" value="Glycos_transf_4"/>
    <property type="match status" value="1"/>
</dbReference>
<keyword evidence="2" id="KW-0808">Transferase</keyword>
<dbReference type="Proteomes" id="UP000178168">
    <property type="component" value="Unassembled WGS sequence"/>
</dbReference>
<evidence type="ECO:0000313" key="7">
    <source>
        <dbReference type="EMBL" id="OHA86189.1"/>
    </source>
</evidence>
<dbReference type="AlphaFoldDB" id="A0A1G2SNI3"/>
<feature type="transmembrane region" description="Helical" evidence="6">
    <location>
        <begin position="235"/>
        <end position="252"/>
    </location>
</feature>
<proteinExistence type="predicted"/>
<dbReference type="GO" id="GO:0005886">
    <property type="term" value="C:plasma membrane"/>
    <property type="evidence" value="ECO:0007669"/>
    <property type="project" value="TreeGrafter"/>
</dbReference>
<feature type="transmembrane region" description="Helical" evidence="6">
    <location>
        <begin position="211"/>
        <end position="229"/>
    </location>
</feature>
<evidence type="ECO:0000256" key="5">
    <source>
        <dbReference type="ARBA" id="ARBA00023136"/>
    </source>
</evidence>
<comment type="caution">
    <text evidence="7">The sequence shown here is derived from an EMBL/GenBank/DDBJ whole genome shotgun (WGS) entry which is preliminary data.</text>
</comment>
<feature type="transmembrane region" description="Helical" evidence="6">
    <location>
        <begin position="15"/>
        <end position="37"/>
    </location>
</feature>
<evidence type="ECO:0000256" key="1">
    <source>
        <dbReference type="ARBA" id="ARBA00004141"/>
    </source>
</evidence>
<feature type="transmembrane region" description="Helical" evidence="6">
    <location>
        <begin position="339"/>
        <end position="356"/>
    </location>
</feature>
<feature type="transmembrane region" description="Helical" evidence="6">
    <location>
        <begin position="186"/>
        <end position="204"/>
    </location>
</feature>
<feature type="transmembrane region" description="Helical" evidence="6">
    <location>
        <begin position="113"/>
        <end position="135"/>
    </location>
</feature>
<dbReference type="EMBL" id="MHUZ01000007">
    <property type="protein sequence ID" value="OHA86189.1"/>
    <property type="molecule type" value="Genomic_DNA"/>
</dbReference>
<dbReference type="GO" id="GO:0044038">
    <property type="term" value="P:cell wall macromolecule biosynthetic process"/>
    <property type="evidence" value="ECO:0007669"/>
    <property type="project" value="TreeGrafter"/>
</dbReference>
<sequence>MMFDALIALNAFKVFAPAAIAFFVGLSITPILTHYLYKHKAWKKKSVQKALDGGAAPISASLHKDEVKKTPRMGGIVIWVSALLTIAVIWLISQLFPNEITRKLDFLSRNQTWLPLFTLVIASLVGLADDLLQVAGKGGYIAGGLSLTKRIALVLLIGAVGSWWFATKLDLTSIAIPFMGEIDLGLFFAPFFMLVMLALFSGGVIDGIDGLSGGVMAAIFSSYAGIAFFQGQIDLAAFCAVVVGGILAFLWFNIPPARFYMSETGILGLTASLTVVAFLTREVAVLPIIALPLFVSSGSVIIQTISKKMRNGKKVFLVAPIHHHFEALGWPSYKVTMRFWILSVVFAIIGMVIALVG</sequence>
<dbReference type="GO" id="GO:0016780">
    <property type="term" value="F:phosphotransferase activity, for other substituted phosphate groups"/>
    <property type="evidence" value="ECO:0007669"/>
    <property type="project" value="InterPro"/>
</dbReference>
<gene>
    <name evidence="7" type="ORF">A2591_03855</name>
</gene>
<feature type="transmembrane region" description="Helical" evidence="6">
    <location>
        <begin position="73"/>
        <end position="93"/>
    </location>
</feature>
<dbReference type="InterPro" id="IPR000715">
    <property type="entry name" value="Glycosyl_transferase_4"/>
</dbReference>
<dbReference type="STRING" id="1802730.A2591_03855"/>
<keyword evidence="3 6" id="KW-0812">Transmembrane</keyword>
<dbReference type="PANTHER" id="PTHR22926:SF5">
    <property type="entry name" value="PHOSPHO-N-ACETYLMURAMOYL-PENTAPEPTIDE-TRANSFERASE HOMOLOG"/>
    <property type="match status" value="1"/>
</dbReference>
<evidence type="ECO:0000256" key="4">
    <source>
        <dbReference type="ARBA" id="ARBA00022989"/>
    </source>
</evidence>
<dbReference type="PANTHER" id="PTHR22926">
    <property type="entry name" value="PHOSPHO-N-ACETYLMURAMOYL-PENTAPEPTIDE-TRANSFERASE"/>
    <property type="match status" value="1"/>
</dbReference>
<dbReference type="GO" id="GO:0071555">
    <property type="term" value="P:cell wall organization"/>
    <property type="evidence" value="ECO:0007669"/>
    <property type="project" value="TreeGrafter"/>
</dbReference>
<evidence type="ECO:0000313" key="8">
    <source>
        <dbReference type="Proteomes" id="UP000178168"/>
    </source>
</evidence>
<feature type="transmembrane region" description="Helical" evidence="6">
    <location>
        <begin position="147"/>
        <end position="166"/>
    </location>
</feature>
<evidence type="ECO:0000256" key="3">
    <source>
        <dbReference type="ARBA" id="ARBA00022692"/>
    </source>
</evidence>
<name>A0A1G2SNI3_9BACT</name>
<feature type="transmembrane region" description="Helical" evidence="6">
    <location>
        <begin position="285"/>
        <end position="305"/>
    </location>
</feature>
<feature type="transmembrane region" description="Helical" evidence="6">
    <location>
        <begin position="259"/>
        <end position="279"/>
    </location>
</feature>